<comment type="caution">
    <text evidence="8">Lacks conserved residue(s) required for the propagation of feature annotation.</text>
</comment>
<keyword evidence="10" id="KW-1185">Reference proteome</keyword>
<keyword evidence="5 8" id="KW-0472">Membrane</keyword>
<feature type="transmembrane region" description="Helical" evidence="8">
    <location>
        <begin position="136"/>
        <end position="154"/>
    </location>
</feature>
<evidence type="ECO:0000256" key="1">
    <source>
        <dbReference type="ARBA" id="ARBA00004651"/>
    </source>
</evidence>
<comment type="similarity">
    <text evidence="8">Belongs to the insect chemoreceptor superfamily. Gustatory receptor (GR) family.</text>
</comment>
<evidence type="ECO:0000256" key="5">
    <source>
        <dbReference type="ARBA" id="ARBA00023136"/>
    </source>
</evidence>
<evidence type="ECO:0000256" key="4">
    <source>
        <dbReference type="ARBA" id="ARBA00022989"/>
    </source>
</evidence>
<keyword evidence="6 8" id="KW-0675">Receptor</keyword>
<dbReference type="GO" id="GO:0030424">
    <property type="term" value="C:axon"/>
    <property type="evidence" value="ECO:0007669"/>
    <property type="project" value="TreeGrafter"/>
</dbReference>
<organism evidence="9 10">
    <name type="scientific">Diploptera punctata</name>
    <name type="common">Pacific beetle cockroach</name>
    <dbReference type="NCBI Taxonomy" id="6984"/>
    <lineage>
        <taxon>Eukaryota</taxon>
        <taxon>Metazoa</taxon>
        <taxon>Ecdysozoa</taxon>
        <taxon>Arthropoda</taxon>
        <taxon>Hexapoda</taxon>
        <taxon>Insecta</taxon>
        <taxon>Pterygota</taxon>
        <taxon>Neoptera</taxon>
        <taxon>Polyneoptera</taxon>
        <taxon>Dictyoptera</taxon>
        <taxon>Blattodea</taxon>
        <taxon>Blaberoidea</taxon>
        <taxon>Blaberidae</taxon>
        <taxon>Diplopterinae</taxon>
        <taxon>Diploptera</taxon>
    </lineage>
</organism>
<evidence type="ECO:0000256" key="7">
    <source>
        <dbReference type="ARBA" id="ARBA00023224"/>
    </source>
</evidence>
<proteinExistence type="inferred from homology"/>
<dbReference type="AlphaFoldDB" id="A0AAD8AIX7"/>
<dbReference type="InterPro" id="IPR013604">
    <property type="entry name" value="7TM_chemorcpt"/>
</dbReference>
<keyword evidence="7 8" id="KW-0807">Transducer</keyword>
<comment type="caution">
    <text evidence="9">The sequence shown here is derived from an EMBL/GenBank/DDBJ whole genome shotgun (WGS) entry which is preliminary data.</text>
</comment>
<dbReference type="PANTHER" id="PTHR21143:SF133">
    <property type="entry name" value="GUSTATORY AND PHEROMONE RECEPTOR 32A-RELATED"/>
    <property type="match status" value="1"/>
</dbReference>
<dbReference type="GO" id="GO:0043025">
    <property type="term" value="C:neuronal cell body"/>
    <property type="evidence" value="ECO:0007669"/>
    <property type="project" value="TreeGrafter"/>
</dbReference>
<accession>A0AAD8AIX7</accession>
<evidence type="ECO:0000313" key="9">
    <source>
        <dbReference type="EMBL" id="KAJ9599871.1"/>
    </source>
</evidence>
<feature type="transmembrane region" description="Helical" evidence="8">
    <location>
        <begin position="329"/>
        <end position="349"/>
    </location>
</feature>
<evidence type="ECO:0000256" key="6">
    <source>
        <dbReference type="ARBA" id="ARBA00023170"/>
    </source>
</evidence>
<gene>
    <name evidence="9" type="ORF">L9F63_009818</name>
</gene>
<evidence type="ECO:0000256" key="3">
    <source>
        <dbReference type="ARBA" id="ARBA00022692"/>
    </source>
</evidence>
<protein>
    <recommendedName>
        <fullName evidence="8">Gustatory receptor</fullName>
    </recommendedName>
</protein>
<dbReference type="GO" id="GO:0005886">
    <property type="term" value="C:plasma membrane"/>
    <property type="evidence" value="ECO:0007669"/>
    <property type="project" value="UniProtKB-SubCell"/>
</dbReference>
<dbReference type="GO" id="GO:0007165">
    <property type="term" value="P:signal transduction"/>
    <property type="evidence" value="ECO:0007669"/>
    <property type="project" value="UniProtKB-KW"/>
</dbReference>
<dbReference type="Pfam" id="PF08395">
    <property type="entry name" value="7tm_7"/>
    <property type="match status" value="1"/>
</dbReference>
<dbReference type="GO" id="GO:0030425">
    <property type="term" value="C:dendrite"/>
    <property type="evidence" value="ECO:0007669"/>
    <property type="project" value="TreeGrafter"/>
</dbReference>
<dbReference type="GO" id="GO:0007635">
    <property type="term" value="P:chemosensory behavior"/>
    <property type="evidence" value="ECO:0007669"/>
    <property type="project" value="TreeGrafter"/>
</dbReference>
<reference evidence="9" key="1">
    <citation type="journal article" date="2023" name="IScience">
        <title>Live-bearing cockroach genome reveals convergent evolutionary mechanisms linked to viviparity in insects and beyond.</title>
        <authorList>
            <person name="Fouks B."/>
            <person name="Harrison M.C."/>
            <person name="Mikhailova A.A."/>
            <person name="Marchal E."/>
            <person name="English S."/>
            <person name="Carruthers M."/>
            <person name="Jennings E.C."/>
            <person name="Chiamaka E.L."/>
            <person name="Frigard R.A."/>
            <person name="Pippel M."/>
            <person name="Attardo G.M."/>
            <person name="Benoit J.B."/>
            <person name="Bornberg-Bauer E."/>
            <person name="Tobe S.S."/>
        </authorList>
    </citation>
    <scope>NUCLEOTIDE SEQUENCE</scope>
    <source>
        <strain evidence="9">Stay&amp;Tobe</strain>
    </source>
</reference>
<reference evidence="9" key="2">
    <citation type="submission" date="2023-05" db="EMBL/GenBank/DDBJ databases">
        <authorList>
            <person name="Fouks B."/>
        </authorList>
    </citation>
    <scope>NUCLEOTIDE SEQUENCE</scope>
    <source>
        <strain evidence="9">Stay&amp;Tobe</strain>
        <tissue evidence="9">Testes</tissue>
    </source>
</reference>
<dbReference type="GO" id="GO:0008049">
    <property type="term" value="P:male courtship behavior"/>
    <property type="evidence" value="ECO:0007669"/>
    <property type="project" value="TreeGrafter"/>
</dbReference>
<keyword evidence="2 8" id="KW-1003">Cell membrane</keyword>
<evidence type="ECO:0000256" key="8">
    <source>
        <dbReference type="RuleBase" id="RU363108"/>
    </source>
</evidence>
<dbReference type="Proteomes" id="UP001233999">
    <property type="component" value="Unassembled WGS sequence"/>
</dbReference>
<sequence>MEKVDIHTVIKPINSISKLGGLELFEEKHNGNKGLKNKSILRKFCPLFISMFIIITMITNYVLHYTIVKKTTQLDDIHLFQMPITTVSAVISLFVSNIKLANGMDDILNRMILLDDLLRISHDIYFKDMKFIKRQMNWLMILYIILIIFEIITFKNEFMSLVYCITLDIPIFVHYLIFIQFINLIYLIQGRLKQLNEYILSPNITNINSRRLLYSHLGIINSTATNHNYLLCDETESQSLGKINKYNVKFSEIVPTHFENSIKQKLHFQMLRVIQEGLCEISHSINDIYGFQILLITITVCTEIPSNLYYSILRMSSEYYKSTMKIVQIMKIILPIIWALFYFMILFLITCTCKFTSDESNRTAVLLQKLLLIPELHPGIRSEIKLFLGQASNRRIKFTAWDIFTMNLKFLGSVVGAIITLLVILVQFHKIV</sequence>
<evidence type="ECO:0000256" key="2">
    <source>
        <dbReference type="ARBA" id="ARBA00022475"/>
    </source>
</evidence>
<dbReference type="GO" id="GO:0050909">
    <property type="term" value="P:sensory perception of taste"/>
    <property type="evidence" value="ECO:0007669"/>
    <property type="project" value="InterPro"/>
</dbReference>
<feature type="transmembrane region" description="Helical" evidence="8">
    <location>
        <begin position="44"/>
        <end position="67"/>
    </location>
</feature>
<dbReference type="EMBL" id="JASPKZ010000465">
    <property type="protein sequence ID" value="KAJ9599871.1"/>
    <property type="molecule type" value="Genomic_DNA"/>
</dbReference>
<feature type="transmembrane region" description="Helical" evidence="8">
    <location>
        <begin position="410"/>
        <end position="428"/>
    </location>
</feature>
<keyword evidence="4 8" id="KW-1133">Transmembrane helix</keyword>
<evidence type="ECO:0000313" key="10">
    <source>
        <dbReference type="Proteomes" id="UP001233999"/>
    </source>
</evidence>
<feature type="transmembrane region" description="Helical" evidence="8">
    <location>
        <begin position="79"/>
        <end position="101"/>
    </location>
</feature>
<name>A0AAD8AIX7_DIPPU</name>
<comment type="subcellular location">
    <subcellularLocation>
        <location evidence="1 8">Cell membrane</location>
        <topology evidence="1 8">Multi-pass membrane protein</topology>
    </subcellularLocation>
</comment>
<feature type="transmembrane region" description="Helical" evidence="8">
    <location>
        <begin position="160"/>
        <end position="188"/>
    </location>
</feature>
<keyword evidence="3 8" id="KW-0812">Transmembrane</keyword>
<comment type="function">
    <text evidence="8">Gustatory receptor which mediates acceptance or avoidance behavior, depending on its substrates.</text>
</comment>
<dbReference type="PANTHER" id="PTHR21143">
    <property type="entry name" value="INVERTEBRATE GUSTATORY RECEPTOR"/>
    <property type="match status" value="1"/>
</dbReference>